<gene>
    <name evidence="3" type="primary">DG1041</name>
    <name evidence="3" type="ORF">PPL_01101</name>
</gene>
<keyword evidence="2" id="KW-0732">Signal</keyword>
<feature type="signal peptide" evidence="2">
    <location>
        <begin position="1"/>
        <end position="22"/>
    </location>
</feature>
<evidence type="ECO:0000313" key="3">
    <source>
        <dbReference type="EMBL" id="EFA85869.1"/>
    </source>
</evidence>
<dbReference type="Proteomes" id="UP000001396">
    <property type="component" value="Unassembled WGS sequence"/>
</dbReference>
<evidence type="ECO:0000313" key="4">
    <source>
        <dbReference type="Proteomes" id="UP000001396"/>
    </source>
</evidence>
<keyword evidence="4" id="KW-1185">Reference proteome</keyword>
<comment type="caution">
    <text evidence="3">The sequence shown here is derived from an EMBL/GenBank/DDBJ whole genome shotgun (WGS) entry which is preliminary data.</text>
</comment>
<feature type="chain" id="PRO_5003040606" evidence="2">
    <location>
        <begin position="23"/>
        <end position="1155"/>
    </location>
</feature>
<dbReference type="EMBL" id="ADBJ01000004">
    <property type="protein sequence ID" value="EFA85869.1"/>
    <property type="molecule type" value="Genomic_DNA"/>
</dbReference>
<dbReference type="InParanoid" id="D3AY42"/>
<keyword evidence="1" id="KW-0472">Membrane</keyword>
<dbReference type="PANTHER" id="PTHR31959:SF2">
    <property type="entry name" value="CARBOHYDRATE BINDING DOMAIN-CONTAINING PROTEIN"/>
    <property type="match status" value="1"/>
</dbReference>
<feature type="transmembrane region" description="Helical" evidence="1">
    <location>
        <begin position="1130"/>
        <end position="1150"/>
    </location>
</feature>
<proteinExistence type="predicted"/>
<evidence type="ECO:0000256" key="2">
    <source>
        <dbReference type="SAM" id="SignalP"/>
    </source>
</evidence>
<dbReference type="PANTHER" id="PTHR31959">
    <property type="entry name" value="CARBOHYDRATE BINDING DOMAIN-CONTAINING PROTEIN"/>
    <property type="match status" value="1"/>
</dbReference>
<keyword evidence="1" id="KW-0812">Transmembrane</keyword>
<dbReference type="RefSeq" id="XP_020437975.1">
    <property type="nucleotide sequence ID" value="XM_020572117.1"/>
</dbReference>
<accession>D3AY42</accession>
<dbReference type="FunCoup" id="D3AY42">
    <property type="interactions" value="923"/>
</dbReference>
<keyword evidence="1" id="KW-1133">Transmembrane helix</keyword>
<reference evidence="3 4" key="1">
    <citation type="journal article" date="2011" name="Genome Res.">
        <title>Phylogeny-wide analysis of social amoeba genomes highlights ancient origins for complex intercellular communication.</title>
        <authorList>
            <person name="Heidel A.J."/>
            <person name="Lawal H.M."/>
            <person name="Felder M."/>
            <person name="Schilde C."/>
            <person name="Helps N.R."/>
            <person name="Tunggal B."/>
            <person name="Rivero F."/>
            <person name="John U."/>
            <person name="Schleicher M."/>
            <person name="Eichinger L."/>
            <person name="Platzer M."/>
            <person name="Noegel A.A."/>
            <person name="Schaap P."/>
            <person name="Gloeckner G."/>
        </authorList>
    </citation>
    <scope>NUCLEOTIDE SEQUENCE [LARGE SCALE GENOMIC DNA]</scope>
    <source>
        <strain evidence="4">ATCC 26659 / Pp 5 / PN500</strain>
    </source>
</reference>
<dbReference type="GeneID" id="31356631"/>
<protein>
    <submittedName>
        <fullName evidence="3">Uncharacterized protein</fullName>
    </submittedName>
</protein>
<name>D3AY42_HETP5</name>
<dbReference type="AlphaFoldDB" id="D3AY42"/>
<dbReference type="OMA" id="HENAPYY"/>
<evidence type="ECO:0000256" key="1">
    <source>
        <dbReference type="SAM" id="Phobius"/>
    </source>
</evidence>
<organism evidence="3 4">
    <name type="scientific">Heterostelium pallidum (strain ATCC 26659 / Pp 5 / PN500)</name>
    <name type="common">Cellular slime mold</name>
    <name type="synonym">Polysphondylium pallidum</name>
    <dbReference type="NCBI Taxonomy" id="670386"/>
    <lineage>
        <taxon>Eukaryota</taxon>
        <taxon>Amoebozoa</taxon>
        <taxon>Evosea</taxon>
        <taxon>Eumycetozoa</taxon>
        <taxon>Dictyostelia</taxon>
        <taxon>Acytosteliales</taxon>
        <taxon>Acytosteliaceae</taxon>
        <taxon>Heterostelium</taxon>
    </lineage>
</organism>
<sequence>MTYSKVFVLETVCLSLSVVIRACVQSSNDYNRGVEGVCPWTHTFEERVNKNQDMLPTRDDTGYIDISWCKVCANMNFIFWDLSPGSCVYSQVPPQPSLYNIDLTDIVNITGLPHHRINFFPGVTPPDYFYFPNLEQYSHYKFIFRLNKSITWNLWEPTTATRPAYTSCAGSLDFCARNLLIIERGGRVKFNNSPYPVKTFMAIIVQDGGVFELDPTLNVEFQTAMIVLYPGSTFISNPQPNVNHIITPSYPFYTGYFQYREFDPFHVASFLCVGCNISIVSSRGAANIPASFASQTDGVQYCISKTYPTFNWTNPILNNDKVGLVLPSNGDLNSLSVANISYNVKYAPQCQEYYFPSPVASIPAFSGPVDYDPTNVQGVNFIYSLETSSNVNIYGYNAQQAQLVFVGNATVLLNGAVFDKLGTTNNSVLDDTTWDGTTLKIGNNIPDLYPITLLHVTNYVTIINNVFKDSPVSTSAYYGFTGSRFLIGAKRSFGTINNNAFLLRRPESTGIGFLYGTEEFDVSFNTFTTPYKGVLNQSSFGVYPDVRPGNTGIYTVSPYVSLTNNSFQGAFQGAPIIIDPLPNRAQLTGISIEPLIGKNAGQFQNNSQPVYMTWNKFLWSGMEENRFYRTALPAINNYQNNPPPLTLRLSKSVFYKCQSFNFKTKANTFFNYELVFDQSLITGFFTRLMGLSLVDSNNVFVGSYRGLTFVNSNMTMSFNQLTNSYFRDLIHVENSLFTSNISTTAQIQNYSPQVVYKNSPLSYGDASGYNTVSVFKVLPDPSIPITQASFAYTVIYDQYNTYLVNISVDGVPVITNQTFSNCISITVPITIPNFTPGLHKIEMSSSPTIKNYNGYFYRYSLSHKAGVVTNYNVQFNYNFYLGIDLNGNFTTRKTPLPIFGQQWTRCQWVSDICQISGGSYSKFDTKPSTITNGSIVVSDSDTIDMLTTYYGNSTGQGSSITINLQPGYYQLFLYYANPTNVQPQYTQSTSLPRFSVTINDQFVTPLTRTFANYQQYQRTSEYLIDNSGSSMKSYKIQWGYNGMYTPLSGVEIYSSLTTPYPIPNDPIPSTTTTATATATATNTASGQSTGAGVSTSTTSTTTGNNNEFIFTVSSITTHHSTASSIFSTNIISIILSAFALLILILSCYLLDSETD</sequence>